<evidence type="ECO:0000313" key="1">
    <source>
        <dbReference type="EMBL" id="GFS03390.1"/>
    </source>
</evidence>
<keyword evidence="2" id="KW-1185">Reference proteome</keyword>
<name>A0AAV4I012_9GAST</name>
<accession>A0AAV4I012</accession>
<evidence type="ECO:0000313" key="2">
    <source>
        <dbReference type="Proteomes" id="UP000762676"/>
    </source>
</evidence>
<dbReference type="AlphaFoldDB" id="A0AAV4I012"/>
<organism evidence="1 2">
    <name type="scientific">Elysia marginata</name>
    <dbReference type="NCBI Taxonomy" id="1093978"/>
    <lineage>
        <taxon>Eukaryota</taxon>
        <taxon>Metazoa</taxon>
        <taxon>Spiralia</taxon>
        <taxon>Lophotrochozoa</taxon>
        <taxon>Mollusca</taxon>
        <taxon>Gastropoda</taxon>
        <taxon>Heterobranchia</taxon>
        <taxon>Euthyneura</taxon>
        <taxon>Panpulmonata</taxon>
        <taxon>Sacoglossa</taxon>
        <taxon>Placobranchoidea</taxon>
        <taxon>Plakobranchidae</taxon>
        <taxon>Elysia</taxon>
    </lineage>
</organism>
<sequence length="78" mass="8741">MEDERRGAIIPSTQTRVTWRGATLRPSTGQEMDTKVSKLWTLAVWLDSMMIGGSEVAREHFPIPSLYGTVQCHHGAEQ</sequence>
<dbReference type="Proteomes" id="UP000762676">
    <property type="component" value="Unassembled WGS sequence"/>
</dbReference>
<dbReference type="EMBL" id="BMAT01009294">
    <property type="protein sequence ID" value="GFS03390.1"/>
    <property type="molecule type" value="Genomic_DNA"/>
</dbReference>
<gene>
    <name evidence="1" type="ORF">ElyMa_004630500</name>
</gene>
<protein>
    <submittedName>
        <fullName evidence="1">Uncharacterized protein</fullName>
    </submittedName>
</protein>
<comment type="caution">
    <text evidence="1">The sequence shown here is derived from an EMBL/GenBank/DDBJ whole genome shotgun (WGS) entry which is preliminary data.</text>
</comment>
<reference evidence="1 2" key="1">
    <citation type="journal article" date="2021" name="Elife">
        <title>Chloroplast acquisition without the gene transfer in kleptoplastic sea slugs, Plakobranchus ocellatus.</title>
        <authorList>
            <person name="Maeda T."/>
            <person name="Takahashi S."/>
            <person name="Yoshida T."/>
            <person name="Shimamura S."/>
            <person name="Takaki Y."/>
            <person name="Nagai Y."/>
            <person name="Toyoda A."/>
            <person name="Suzuki Y."/>
            <person name="Arimoto A."/>
            <person name="Ishii H."/>
            <person name="Satoh N."/>
            <person name="Nishiyama T."/>
            <person name="Hasebe M."/>
            <person name="Maruyama T."/>
            <person name="Minagawa J."/>
            <person name="Obokata J."/>
            <person name="Shigenobu S."/>
        </authorList>
    </citation>
    <scope>NUCLEOTIDE SEQUENCE [LARGE SCALE GENOMIC DNA]</scope>
</reference>
<proteinExistence type="predicted"/>